<sequence>MNSSTDTLPPAAGAPAAGTAVTPQALRAALGMFATGVTIITARDTQGVLRGFTANSFNSVSLDPPLVLWSLAKTSSSFEAFAGCGHYAVNVLSAEQLPLARRFATRGIDRWTWVEHQAGAGGSPVLAGSAAVFECAHRTVHEAGDHVIFIGEVVRCHHTPGTQPLLFHGGRFYSELPLADEPDVR</sequence>
<dbReference type="SMART" id="SM00903">
    <property type="entry name" value="Flavin_Reduct"/>
    <property type="match status" value="1"/>
</dbReference>
<dbReference type="InterPro" id="IPR050268">
    <property type="entry name" value="NADH-dep_flavin_reductase"/>
</dbReference>
<dbReference type="PANTHER" id="PTHR30466:SF1">
    <property type="entry name" value="FMN REDUCTASE (NADH) RUTF"/>
    <property type="match status" value="1"/>
</dbReference>
<proteinExistence type="predicted"/>
<dbReference type="InterPro" id="IPR002563">
    <property type="entry name" value="Flavin_Rdtase-like_dom"/>
</dbReference>
<organism evidence="3 4">
    <name type="scientific">Paracidovorax wautersii</name>
    <dbReference type="NCBI Taxonomy" id="1177982"/>
    <lineage>
        <taxon>Bacteria</taxon>
        <taxon>Pseudomonadati</taxon>
        <taxon>Pseudomonadota</taxon>
        <taxon>Betaproteobacteria</taxon>
        <taxon>Burkholderiales</taxon>
        <taxon>Comamonadaceae</taxon>
        <taxon>Paracidovorax</taxon>
    </lineage>
</organism>
<dbReference type="GO" id="GO:0010181">
    <property type="term" value="F:FMN binding"/>
    <property type="evidence" value="ECO:0007669"/>
    <property type="project" value="InterPro"/>
</dbReference>
<evidence type="ECO:0000313" key="3">
    <source>
        <dbReference type="EMBL" id="KAF1020668.1"/>
    </source>
</evidence>
<reference evidence="4" key="1">
    <citation type="journal article" date="2020" name="MBio">
        <title>Horizontal gene transfer to a defensive symbiont with a reduced genome amongst a multipartite beetle microbiome.</title>
        <authorList>
            <person name="Waterworth S.C."/>
            <person name="Florez L.V."/>
            <person name="Rees E.R."/>
            <person name="Hertweck C."/>
            <person name="Kaltenpoth M."/>
            <person name="Kwan J.C."/>
        </authorList>
    </citation>
    <scope>NUCLEOTIDE SEQUENCE [LARGE SCALE GENOMIC DNA]</scope>
</reference>
<name>A0A7V8JPT7_9BURK</name>
<dbReference type="SUPFAM" id="SSF50475">
    <property type="entry name" value="FMN-binding split barrel"/>
    <property type="match status" value="1"/>
</dbReference>
<protein>
    <submittedName>
        <fullName evidence="3">p-hydroxyphenylacetate 3-hydroxylase, reductase component</fullName>
    </submittedName>
</protein>
<gene>
    <name evidence="3" type="ORF">GAK30_02372</name>
</gene>
<feature type="domain" description="Flavin reductase like" evidence="2">
    <location>
        <begin position="30"/>
        <end position="174"/>
    </location>
</feature>
<keyword evidence="1" id="KW-0560">Oxidoreductase</keyword>
<evidence type="ECO:0000313" key="4">
    <source>
        <dbReference type="Proteomes" id="UP000461670"/>
    </source>
</evidence>
<comment type="caution">
    <text evidence="3">The sequence shown here is derived from an EMBL/GenBank/DDBJ whole genome shotgun (WGS) entry which is preliminary data.</text>
</comment>
<dbReference type="PANTHER" id="PTHR30466">
    <property type="entry name" value="FLAVIN REDUCTASE"/>
    <property type="match status" value="1"/>
</dbReference>
<dbReference type="AlphaFoldDB" id="A0A7V8JPT7"/>
<dbReference type="GO" id="GO:0042602">
    <property type="term" value="F:riboflavin reductase (NADPH) activity"/>
    <property type="evidence" value="ECO:0007669"/>
    <property type="project" value="TreeGrafter"/>
</dbReference>
<dbReference type="EMBL" id="WNDQ01000032">
    <property type="protein sequence ID" value="KAF1020668.1"/>
    <property type="molecule type" value="Genomic_DNA"/>
</dbReference>
<dbReference type="Proteomes" id="UP000461670">
    <property type="component" value="Unassembled WGS sequence"/>
</dbReference>
<evidence type="ECO:0000259" key="2">
    <source>
        <dbReference type="SMART" id="SM00903"/>
    </source>
</evidence>
<dbReference type="Pfam" id="PF01613">
    <property type="entry name" value="Flavin_Reduct"/>
    <property type="match status" value="1"/>
</dbReference>
<evidence type="ECO:0000256" key="1">
    <source>
        <dbReference type="ARBA" id="ARBA00023002"/>
    </source>
</evidence>
<dbReference type="InterPro" id="IPR012349">
    <property type="entry name" value="Split_barrel_FMN-bd"/>
</dbReference>
<accession>A0A7V8JPT7</accession>
<dbReference type="Gene3D" id="2.30.110.10">
    <property type="entry name" value="Electron Transport, Fmn-binding Protein, Chain A"/>
    <property type="match status" value="1"/>
</dbReference>